<dbReference type="SUPFAM" id="SSF46785">
    <property type="entry name" value="Winged helix' DNA-binding domain"/>
    <property type="match status" value="1"/>
</dbReference>
<evidence type="ECO:0000313" key="8">
    <source>
        <dbReference type="Proteomes" id="UP000663090"/>
    </source>
</evidence>
<reference evidence="7 8" key="1">
    <citation type="submission" date="2021-02" db="EMBL/GenBank/DDBJ databases">
        <title>De Novo genome assembly of isolated myxobacteria.</title>
        <authorList>
            <person name="Stevens D.C."/>
        </authorList>
    </citation>
    <scope>NUCLEOTIDE SEQUENCE [LARGE SCALE GENOMIC DNA]</scope>
    <source>
        <strain evidence="7 8">SCHIC003</strain>
    </source>
</reference>
<evidence type="ECO:0000313" key="7">
    <source>
        <dbReference type="EMBL" id="QSQ17788.1"/>
    </source>
</evidence>
<evidence type="ECO:0000259" key="6">
    <source>
        <dbReference type="PROSITE" id="PS50931"/>
    </source>
</evidence>
<dbReference type="RefSeq" id="WP_206719411.1">
    <property type="nucleotide sequence ID" value="NZ_CP071091.1"/>
</dbReference>
<dbReference type="InterPro" id="IPR036388">
    <property type="entry name" value="WH-like_DNA-bd_sf"/>
</dbReference>
<dbReference type="InterPro" id="IPR036390">
    <property type="entry name" value="WH_DNA-bd_sf"/>
</dbReference>
<organism evidence="7 8">
    <name type="scientific">Myxococcus landrumensis</name>
    <dbReference type="NCBI Taxonomy" id="2813577"/>
    <lineage>
        <taxon>Bacteria</taxon>
        <taxon>Pseudomonadati</taxon>
        <taxon>Myxococcota</taxon>
        <taxon>Myxococcia</taxon>
        <taxon>Myxococcales</taxon>
        <taxon>Cystobacterineae</taxon>
        <taxon>Myxococcaceae</taxon>
        <taxon>Myxococcus</taxon>
    </lineage>
</organism>
<evidence type="ECO:0000256" key="2">
    <source>
        <dbReference type="ARBA" id="ARBA00023015"/>
    </source>
</evidence>
<dbReference type="SUPFAM" id="SSF53850">
    <property type="entry name" value="Periplasmic binding protein-like II"/>
    <property type="match status" value="1"/>
</dbReference>
<feature type="domain" description="HTH lysR-type" evidence="6">
    <location>
        <begin position="1"/>
        <end position="58"/>
    </location>
</feature>
<keyword evidence="8" id="KW-1185">Reference proteome</keyword>
<dbReference type="InterPro" id="IPR005119">
    <property type="entry name" value="LysR_subst-bd"/>
</dbReference>
<dbReference type="InterPro" id="IPR000847">
    <property type="entry name" value="LysR_HTH_N"/>
</dbReference>
<feature type="region of interest" description="Disordered" evidence="5">
    <location>
        <begin position="295"/>
        <end position="329"/>
    </location>
</feature>
<evidence type="ECO:0000256" key="1">
    <source>
        <dbReference type="ARBA" id="ARBA00009437"/>
    </source>
</evidence>
<dbReference type="CDD" id="cd05466">
    <property type="entry name" value="PBP2_LTTR_substrate"/>
    <property type="match status" value="1"/>
</dbReference>
<keyword evidence="3" id="KW-0238">DNA-binding</keyword>
<protein>
    <submittedName>
        <fullName evidence="7">LysR family transcriptional regulator</fullName>
    </submittedName>
</protein>
<keyword evidence="2" id="KW-0805">Transcription regulation</keyword>
<dbReference type="PROSITE" id="PS50931">
    <property type="entry name" value="HTH_LYSR"/>
    <property type="match status" value="1"/>
</dbReference>
<accession>A0ABX7NHD5</accession>
<dbReference type="InterPro" id="IPR050950">
    <property type="entry name" value="HTH-type_LysR_regulators"/>
</dbReference>
<dbReference type="Pfam" id="PF03466">
    <property type="entry name" value="LysR_substrate"/>
    <property type="match status" value="1"/>
</dbReference>
<dbReference type="Gene3D" id="1.10.10.10">
    <property type="entry name" value="Winged helix-like DNA-binding domain superfamily/Winged helix DNA-binding domain"/>
    <property type="match status" value="1"/>
</dbReference>
<dbReference type="PANTHER" id="PTHR30419:SF8">
    <property type="entry name" value="NITROGEN ASSIMILATION TRANSCRIPTIONAL ACTIVATOR-RELATED"/>
    <property type="match status" value="1"/>
</dbReference>
<dbReference type="Gene3D" id="3.40.190.290">
    <property type="match status" value="1"/>
</dbReference>
<evidence type="ECO:0000256" key="4">
    <source>
        <dbReference type="ARBA" id="ARBA00023163"/>
    </source>
</evidence>
<name>A0ABX7NHD5_9BACT</name>
<dbReference type="EMBL" id="CP071091">
    <property type="protein sequence ID" value="QSQ17788.1"/>
    <property type="molecule type" value="Genomic_DNA"/>
</dbReference>
<keyword evidence="4" id="KW-0804">Transcription</keyword>
<evidence type="ECO:0000256" key="3">
    <source>
        <dbReference type="ARBA" id="ARBA00023125"/>
    </source>
</evidence>
<dbReference type="PANTHER" id="PTHR30419">
    <property type="entry name" value="HTH-TYPE TRANSCRIPTIONAL REGULATOR YBHD"/>
    <property type="match status" value="1"/>
</dbReference>
<evidence type="ECO:0000256" key="5">
    <source>
        <dbReference type="SAM" id="MobiDB-lite"/>
    </source>
</evidence>
<sequence length="329" mass="35123">MTQEQLQAFLRVVQEGRLSQAARGLGLSQSGLSRQLQSLESELGTRLLVRTPGGTVLTDAGERFLPHAQRALDALAAGTSELGRLSSTPRGPVLLGTLHTVGAYLMPDIIPEFVRAYPEVRPRLSEGAAAAMEDSVARGTLDLAILTLPVRHTDLVVQKLWEEGVVLAVPRGHRFTKSPRPLSLADALDETWIVIPSMSGTRALEAECEARGVTPKVVLETDNAEALRRMVERGLGVALVPELMTRAPLSRGFDVVPLSKSGLKRQVALVHRGESYLTAAARQLKESIVKSVRAMPAPWGTGGRGGTASGTAKGRASAERATASETKKP</sequence>
<dbReference type="Pfam" id="PF00126">
    <property type="entry name" value="HTH_1"/>
    <property type="match status" value="1"/>
</dbReference>
<proteinExistence type="inferred from homology"/>
<dbReference type="PRINTS" id="PR00039">
    <property type="entry name" value="HTHLYSR"/>
</dbReference>
<comment type="similarity">
    <text evidence="1">Belongs to the LysR transcriptional regulatory family.</text>
</comment>
<dbReference type="Proteomes" id="UP000663090">
    <property type="component" value="Chromosome"/>
</dbReference>
<gene>
    <name evidence="7" type="ORF">JY572_17895</name>
</gene>